<evidence type="ECO:0000313" key="5">
    <source>
        <dbReference type="Proteomes" id="UP001235939"/>
    </source>
</evidence>
<dbReference type="PRINTS" id="PR00722">
    <property type="entry name" value="CHYMOTRYPSIN"/>
</dbReference>
<evidence type="ECO:0000313" key="4">
    <source>
        <dbReference type="EMBL" id="UYV70521.1"/>
    </source>
</evidence>
<dbReference type="CDD" id="cd00112">
    <property type="entry name" value="LDLa"/>
    <property type="match status" value="1"/>
</dbReference>
<evidence type="ECO:0000256" key="2">
    <source>
        <dbReference type="RuleBase" id="RU363034"/>
    </source>
</evidence>
<dbReference type="Pfam" id="PF00089">
    <property type="entry name" value="Trypsin"/>
    <property type="match status" value="1"/>
</dbReference>
<dbReference type="PROSITE" id="PS00134">
    <property type="entry name" value="TRYPSIN_HIS"/>
    <property type="match status" value="1"/>
</dbReference>
<sequence>MKRVVKARIANCYSVSQVCNTVDDCGDGTDEEKCASTPFQPSYSCGVPKIPPKFETDGDRIVGGQEAVPNSWPWQVSLQEVLARPSSHFCGGTLVNDRWVVTAAHCFSGLEKKSDFSVHLGKHNKFQQEDKEIVRYMKRFVIYPDIPEDEFLVNKKYRMSHDIALIELNAPVTFNDRVSPACLPEGENTQPPVGTKCYATGWGLTKGTGRNTMLKQLIAPISNRTTCVSSFNIVLDKYQICTEFVEKEGACNGDSGGPLVCKYPDSSSWTLTGIASYIKETNRVSAFCGFPAVYNRVSAHVDWVREMIKKYSRL</sequence>
<accession>A0ABY6KNS6</accession>
<dbReference type="PANTHER" id="PTHR24252:SF7">
    <property type="entry name" value="HYALIN"/>
    <property type="match status" value="1"/>
</dbReference>
<dbReference type="SUPFAM" id="SSF57424">
    <property type="entry name" value="LDL receptor-like module"/>
    <property type="match status" value="1"/>
</dbReference>
<feature type="domain" description="Peptidase S1" evidence="3">
    <location>
        <begin position="61"/>
        <end position="309"/>
    </location>
</feature>
<keyword evidence="2" id="KW-0645">Protease</keyword>
<dbReference type="PROSITE" id="PS00135">
    <property type="entry name" value="TRYPSIN_SER"/>
    <property type="match status" value="1"/>
</dbReference>
<name>A0ABY6KNS6_9ARAC</name>
<dbReference type="InterPro" id="IPR033116">
    <property type="entry name" value="TRYPSIN_SER"/>
</dbReference>
<dbReference type="EMBL" id="CP092869">
    <property type="protein sequence ID" value="UYV70521.1"/>
    <property type="molecule type" value="Genomic_DNA"/>
</dbReference>
<evidence type="ECO:0000259" key="3">
    <source>
        <dbReference type="PROSITE" id="PS50240"/>
    </source>
</evidence>
<dbReference type="CDD" id="cd00190">
    <property type="entry name" value="Tryp_SPc"/>
    <property type="match status" value="1"/>
</dbReference>
<dbReference type="InterPro" id="IPR036055">
    <property type="entry name" value="LDL_receptor-like_sf"/>
</dbReference>
<dbReference type="InterPro" id="IPR043504">
    <property type="entry name" value="Peptidase_S1_PA_chymotrypsin"/>
</dbReference>
<keyword evidence="1" id="KW-1015">Disulfide bond</keyword>
<dbReference type="InterPro" id="IPR001314">
    <property type="entry name" value="Peptidase_S1A"/>
</dbReference>
<dbReference type="PANTHER" id="PTHR24252">
    <property type="entry name" value="ACROSIN-RELATED"/>
    <property type="match status" value="1"/>
</dbReference>
<reference evidence="4 5" key="1">
    <citation type="submission" date="2022-01" db="EMBL/GenBank/DDBJ databases">
        <title>A chromosomal length assembly of Cordylochernes scorpioides.</title>
        <authorList>
            <person name="Zeh D."/>
            <person name="Zeh J."/>
        </authorList>
    </citation>
    <scope>NUCLEOTIDE SEQUENCE [LARGE SCALE GENOMIC DNA]</scope>
    <source>
        <strain evidence="4">IN4F17</strain>
        <tissue evidence="4">Whole Body</tissue>
    </source>
</reference>
<dbReference type="InterPro" id="IPR002172">
    <property type="entry name" value="LDrepeatLR_classA_rpt"/>
</dbReference>
<organism evidence="4 5">
    <name type="scientific">Cordylochernes scorpioides</name>
    <dbReference type="NCBI Taxonomy" id="51811"/>
    <lineage>
        <taxon>Eukaryota</taxon>
        <taxon>Metazoa</taxon>
        <taxon>Ecdysozoa</taxon>
        <taxon>Arthropoda</taxon>
        <taxon>Chelicerata</taxon>
        <taxon>Arachnida</taxon>
        <taxon>Pseudoscorpiones</taxon>
        <taxon>Cheliferoidea</taxon>
        <taxon>Chernetidae</taxon>
        <taxon>Cordylochernes</taxon>
    </lineage>
</organism>
<dbReference type="Gene3D" id="2.40.10.10">
    <property type="entry name" value="Trypsin-like serine proteases"/>
    <property type="match status" value="1"/>
</dbReference>
<keyword evidence="5" id="KW-1185">Reference proteome</keyword>
<dbReference type="Gene3D" id="4.10.400.10">
    <property type="entry name" value="Low-density Lipoprotein Receptor"/>
    <property type="match status" value="1"/>
</dbReference>
<dbReference type="SMART" id="SM00020">
    <property type="entry name" value="Tryp_SPc"/>
    <property type="match status" value="1"/>
</dbReference>
<protein>
    <recommendedName>
        <fullName evidence="3">Peptidase S1 domain-containing protein</fullName>
    </recommendedName>
</protein>
<dbReference type="InterPro" id="IPR001254">
    <property type="entry name" value="Trypsin_dom"/>
</dbReference>
<dbReference type="SUPFAM" id="SSF50494">
    <property type="entry name" value="Trypsin-like serine proteases"/>
    <property type="match status" value="1"/>
</dbReference>
<proteinExistence type="predicted"/>
<keyword evidence="2" id="KW-0378">Hydrolase</keyword>
<dbReference type="PROSITE" id="PS50240">
    <property type="entry name" value="TRYPSIN_DOM"/>
    <property type="match status" value="1"/>
</dbReference>
<dbReference type="InterPro" id="IPR018114">
    <property type="entry name" value="TRYPSIN_HIS"/>
</dbReference>
<dbReference type="Proteomes" id="UP001235939">
    <property type="component" value="Chromosome 07"/>
</dbReference>
<evidence type="ECO:0000256" key="1">
    <source>
        <dbReference type="ARBA" id="ARBA00023157"/>
    </source>
</evidence>
<dbReference type="InterPro" id="IPR009003">
    <property type="entry name" value="Peptidase_S1_PA"/>
</dbReference>
<gene>
    <name evidence="4" type="ORF">LAZ67_7003406</name>
</gene>
<keyword evidence="2" id="KW-0720">Serine protease</keyword>